<dbReference type="Gene3D" id="1.20.120.720">
    <property type="entry name" value="Myosin VI head, motor domain, U50 subdomain"/>
    <property type="match status" value="1"/>
</dbReference>
<feature type="region of interest" description="Disordered" evidence="5">
    <location>
        <begin position="1"/>
        <end position="21"/>
    </location>
</feature>
<keyword evidence="4" id="KW-0518">Myosin</keyword>
<dbReference type="SUPFAM" id="SSF52540">
    <property type="entry name" value="P-loop containing nucleoside triphosphate hydrolases"/>
    <property type="match status" value="1"/>
</dbReference>
<evidence type="ECO:0000256" key="1">
    <source>
        <dbReference type="ARBA" id="ARBA00022741"/>
    </source>
</evidence>
<sequence length="142" mass="16260">MQRSTSFRGGPDEAGAGDSSGSKITALDCLEAMASGLYSELFTLVISLVNRALKSSQHSLCSLLIVDTPGFQNPRMAKRQRGATFEELCHNYAQERLQTLFHERTFVQELERYKEVQRYTEIYDTDKYLHHYIVEVFLLTMI</sequence>
<organism evidence="7 8">
    <name type="scientific">Oncorhynchus mykiss</name>
    <name type="common">Rainbow trout</name>
    <name type="synonym">Salmo gairdneri</name>
    <dbReference type="NCBI Taxonomy" id="8022"/>
    <lineage>
        <taxon>Eukaryota</taxon>
        <taxon>Metazoa</taxon>
        <taxon>Chordata</taxon>
        <taxon>Craniata</taxon>
        <taxon>Vertebrata</taxon>
        <taxon>Euteleostomi</taxon>
        <taxon>Actinopterygii</taxon>
        <taxon>Neopterygii</taxon>
        <taxon>Teleostei</taxon>
        <taxon>Protacanthopterygii</taxon>
        <taxon>Salmoniformes</taxon>
        <taxon>Salmonidae</taxon>
        <taxon>Salmoninae</taxon>
        <taxon>Oncorhynchus</taxon>
    </lineage>
</organism>
<evidence type="ECO:0000259" key="6">
    <source>
        <dbReference type="PROSITE" id="PS51456"/>
    </source>
</evidence>
<dbReference type="STRING" id="8022.A0A061A3B6"/>
<dbReference type="PANTHER" id="PTHR13140">
    <property type="entry name" value="MYOSIN"/>
    <property type="match status" value="1"/>
</dbReference>
<protein>
    <recommendedName>
        <fullName evidence="6">Myosin motor domain-containing protein</fullName>
    </recommendedName>
</protein>
<keyword evidence="2" id="KW-0067">ATP-binding</keyword>
<dbReference type="GO" id="GO:0005737">
    <property type="term" value="C:cytoplasm"/>
    <property type="evidence" value="ECO:0007669"/>
    <property type="project" value="TreeGrafter"/>
</dbReference>
<reference evidence="7" key="1">
    <citation type="journal article" date="2014" name="Nat. Commun.">
        <title>The rainbow trout genome provides novel insights into evolution after whole-genome duplication in vertebrates.</title>
        <authorList>
            <person name="Berthelot C."/>
            <person name="Brunet F."/>
            <person name="Chalopin D."/>
            <person name="Juanchich A."/>
            <person name="Bernard M."/>
            <person name="Noel B."/>
            <person name="Bento P."/>
            <person name="Da Silva C."/>
            <person name="Labadie K."/>
            <person name="Alberti A."/>
            <person name="Aury J.M."/>
            <person name="Louis A."/>
            <person name="Dehais P."/>
            <person name="Bardou P."/>
            <person name="Montfort J."/>
            <person name="Klopp C."/>
            <person name="Cabau C."/>
            <person name="Gaspin C."/>
            <person name="Thorgaard G.H."/>
            <person name="Boussaha M."/>
            <person name="Quillet E."/>
            <person name="Guyomard R."/>
            <person name="Galiana D."/>
            <person name="Bobe J."/>
            <person name="Volff J.N."/>
            <person name="Genet C."/>
            <person name="Wincker P."/>
            <person name="Jaillon O."/>
            <person name="Roest Crollius H."/>
            <person name="Guiguen Y."/>
        </authorList>
    </citation>
    <scope>NUCLEOTIDE SEQUENCE [LARGE SCALE GENOMIC DNA]</scope>
</reference>
<evidence type="ECO:0000256" key="5">
    <source>
        <dbReference type="SAM" id="MobiDB-lite"/>
    </source>
</evidence>
<gene>
    <name evidence="7" type="ORF">GSONMT00010938001</name>
</gene>
<dbReference type="InterPro" id="IPR001609">
    <property type="entry name" value="Myosin_head_motor_dom-like"/>
</dbReference>
<dbReference type="Gene3D" id="1.20.58.530">
    <property type="match status" value="1"/>
</dbReference>
<evidence type="ECO:0000313" key="8">
    <source>
        <dbReference type="Proteomes" id="UP000193380"/>
    </source>
</evidence>
<dbReference type="PROSITE" id="PS51456">
    <property type="entry name" value="MYOSIN_MOTOR"/>
    <property type="match status" value="1"/>
</dbReference>
<keyword evidence="1" id="KW-0547">Nucleotide-binding</keyword>
<dbReference type="Proteomes" id="UP000193380">
    <property type="component" value="Unassembled WGS sequence"/>
</dbReference>
<dbReference type="PaxDb" id="8022-A0A061A3B6"/>
<dbReference type="GO" id="GO:0016020">
    <property type="term" value="C:membrane"/>
    <property type="evidence" value="ECO:0007669"/>
    <property type="project" value="TreeGrafter"/>
</dbReference>
<evidence type="ECO:0000256" key="2">
    <source>
        <dbReference type="ARBA" id="ARBA00022840"/>
    </source>
</evidence>
<dbReference type="GO" id="GO:0007015">
    <property type="term" value="P:actin filament organization"/>
    <property type="evidence" value="ECO:0007669"/>
    <property type="project" value="TreeGrafter"/>
</dbReference>
<accession>A0A061A3B6</accession>
<proteinExistence type="inferred from homology"/>
<dbReference type="GO" id="GO:0000146">
    <property type="term" value="F:microfilament motor activity"/>
    <property type="evidence" value="ECO:0007669"/>
    <property type="project" value="TreeGrafter"/>
</dbReference>
<evidence type="ECO:0000313" key="7">
    <source>
        <dbReference type="EMBL" id="CDR10480.1"/>
    </source>
</evidence>
<keyword evidence="3 4" id="KW-0009">Actin-binding</keyword>
<dbReference type="PANTHER" id="PTHR13140:SF706">
    <property type="entry name" value="DILUTE CLASS UNCONVENTIONAL MYOSIN, ISOFORM C"/>
    <property type="match status" value="1"/>
</dbReference>
<dbReference type="GO" id="GO:0051015">
    <property type="term" value="F:actin filament binding"/>
    <property type="evidence" value="ECO:0007669"/>
    <property type="project" value="TreeGrafter"/>
</dbReference>
<keyword evidence="4" id="KW-0505">Motor protein</keyword>
<comment type="similarity">
    <text evidence="4">Belongs to the TRAFAC class myosin-kinesin ATPase superfamily. Myosin family.</text>
</comment>
<dbReference type="InterPro" id="IPR027417">
    <property type="entry name" value="P-loop_NTPase"/>
</dbReference>
<evidence type="ECO:0000256" key="3">
    <source>
        <dbReference type="ARBA" id="ARBA00023203"/>
    </source>
</evidence>
<dbReference type="Pfam" id="PF00063">
    <property type="entry name" value="Myosin_head"/>
    <property type="match status" value="1"/>
</dbReference>
<dbReference type="GO" id="GO:0005524">
    <property type="term" value="F:ATP binding"/>
    <property type="evidence" value="ECO:0007669"/>
    <property type="project" value="UniProtKB-KW"/>
</dbReference>
<dbReference type="EMBL" id="FR971373">
    <property type="protein sequence ID" value="CDR10480.1"/>
    <property type="molecule type" value="Genomic_DNA"/>
</dbReference>
<name>A0A061A3B6_ONCMY</name>
<dbReference type="GO" id="GO:0016459">
    <property type="term" value="C:myosin complex"/>
    <property type="evidence" value="ECO:0007669"/>
    <property type="project" value="UniProtKB-KW"/>
</dbReference>
<reference evidence="7" key="2">
    <citation type="submission" date="2014-03" db="EMBL/GenBank/DDBJ databases">
        <authorList>
            <person name="Genoscope - CEA"/>
        </authorList>
    </citation>
    <scope>NUCLEOTIDE SEQUENCE</scope>
</reference>
<evidence type="ECO:0000256" key="4">
    <source>
        <dbReference type="PROSITE-ProRule" id="PRU00782"/>
    </source>
</evidence>
<dbReference type="AlphaFoldDB" id="A0A061A3B6"/>
<feature type="domain" description="Myosin motor" evidence="6">
    <location>
        <begin position="1"/>
        <end position="142"/>
    </location>
</feature>
<comment type="caution">
    <text evidence="4">Lacks conserved residue(s) required for the propagation of feature annotation.</text>
</comment>